<organism evidence="1 2">
    <name type="scientific">Irpex rosettiformis</name>
    <dbReference type="NCBI Taxonomy" id="378272"/>
    <lineage>
        <taxon>Eukaryota</taxon>
        <taxon>Fungi</taxon>
        <taxon>Dikarya</taxon>
        <taxon>Basidiomycota</taxon>
        <taxon>Agaricomycotina</taxon>
        <taxon>Agaricomycetes</taxon>
        <taxon>Polyporales</taxon>
        <taxon>Irpicaceae</taxon>
        <taxon>Irpex</taxon>
    </lineage>
</organism>
<evidence type="ECO:0000313" key="2">
    <source>
        <dbReference type="Proteomes" id="UP001055072"/>
    </source>
</evidence>
<dbReference type="Proteomes" id="UP001055072">
    <property type="component" value="Unassembled WGS sequence"/>
</dbReference>
<dbReference type="EMBL" id="MU274913">
    <property type="protein sequence ID" value="KAI0088724.1"/>
    <property type="molecule type" value="Genomic_DNA"/>
</dbReference>
<evidence type="ECO:0000313" key="1">
    <source>
        <dbReference type="EMBL" id="KAI0088724.1"/>
    </source>
</evidence>
<name>A0ACB8U3J3_9APHY</name>
<comment type="caution">
    <text evidence="1">The sequence shown here is derived from an EMBL/GenBank/DDBJ whole genome shotgun (WGS) entry which is preliminary data.</text>
</comment>
<protein>
    <submittedName>
        <fullName evidence="1">Uncharacterized protein</fullName>
    </submittedName>
</protein>
<gene>
    <name evidence="1" type="ORF">BDY19DRAFT_906697</name>
</gene>
<reference evidence="1" key="1">
    <citation type="journal article" date="2021" name="Environ. Microbiol.">
        <title>Gene family expansions and transcriptome signatures uncover fungal adaptations to wood decay.</title>
        <authorList>
            <person name="Hage H."/>
            <person name="Miyauchi S."/>
            <person name="Viragh M."/>
            <person name="Drula E."/>
            <person name="Min B."/>
            <person name="Chaduli D."/>
            <person name="Navarro D."/>
            <person name="Favel A."/>
            <person name="Norest M."/>
            <person name="Lesage-Meessen L."/>
            <person name="Balint B."/>
            <person name="Merenyi Z."/>
            <person name="de Eugenio L."/>
            <person name="Morin E."/>
            <person name="Martinez A.T."/>
            <person name="Baldrian P."/>
            <person name="Stursova M."/>
            <person name="Martinez M.J."/>
            <person name="Novotny C."/>
            <person name="Magnuson J.K."/>
            <person name="Spatafora J.W."/>
            <person name="Maurice S."/>
            <person name="Pangilinan J."/>
            <person name="Andreopoulos W."/>
            <person name="LaButti K."/>
            <person name="Hundley H."/>
            <person name="Na H."/>
            <person name="Kuo A."/>
            <person name="Barry K."/>
            <person name="Lipzen A."/>
            <person name="Henrissat B."/>
            <person name="Riley R."/>
            <person name="Ahrendt S."/>
            <person name="Nagy L.G."/>
            <person name="Grigoriev I.V."/>
            <person name="Martin F."/>
            <person name="Rosso M.N."/>
        </authorList>
    </citation>
    <scope>NUCLEOTIDE SEQUENCE</scope>
    <source>
        <strain evidence="1">CBS 384.51</strain>
    </source>
</reference>
<sequence>MVVSVGAWLFLTVTKLVEIIVIVAINMSFGVKPVERIRAVDFGFTCRERNFDKLKQGMDTANIVDNSAEVLAQALETNVSEGLKTVVETLKVLKGLLQELVNTYDSLVCMVIADDDFEFGFENPSKVLFTELLEVEDGREFLDDGSGGGRCSRCKETVSKTESLDPFEESLLTFSTIVRVSGGSASGELLMVKCGQSLVGIETRGLPKSQRAWTASSKNLEHAGVSVKEPRVPAKAESMTTWRNKTRLVENNEAEGKSDDKASRVRMMKVERMMTRKKEEMASESGEITVEQTHTTCKRR</sequence>
<keyword evidence="2" id="KW-1185">Reference proteome</keyword>
<proteinExistence type="predicted"/>
<accession>A0ACB8U3J3</accession>